<dbReference type="GO" id="GO:0005737">
    <property type="term" value="C:cytoplasm"/>
    <property type="evidence" value="ECO:0007669"/>
    <property type="project" value="TreeGrafter"/>
</dbReference>
<dbReference type="Pfam" id="PF03099">
    <property type="entry name" value="BPL_LplA_LipB"/>
    <property type="match status" value="1"/>
</dbReference>
<dbReference type="Gene3D" id="3.30.930.10">
    <property type="entry name" value="Bira Bifunctional Protein, Domain 2"/>
    <property type="match status" value="1"/>
</dbReference>
<keyword evidence="4" id="KW-1185">Reference proteome</keyword>
<dbReference type="NCBIfam" id="TIGR00121">
    <property type="entry name" value="birA_ligase"/>
    <property type="match status" value="1"/>
</dbReference>
<evidence type="ECO:0000313" key="4">
    <source>
        <dbReference type="Proteomes" id="UP000007590"/>
    </source>
</evidence>
<dbReference type="GO" id="GO:0004077">
    <property type="term" value="F:biotin--[biotin carboxyl-carrier protein] ligase activity"/>
    <property type="evidence" value="ECO:0007669"/>
    <property type="project" value="InterPro"/>
</dbReference>
<dbReference type="eggNOG" id="COG0340">
    <property type="taxonomic scope" value="Bacteria"/>
</dbReference>
<dbReference type="InterPro" id="IPR045864">
    <property type="entry name" value="aa-tRNA-synth_II/BPL/LPL"/>
</dbReference>
<reference evidence="3" key="1">
    <citation type="submission" date="2012-02" db="EMBL/GenBank/DDBJ databases">
        <title>The complete genome of Solitalea canadensis DSM 3403.</title>
        <authorList>
            <consortium name="US DOE Joint Genome Institute (JGI-PGF)"/>
            <person name="Lucas S."/>
            <person name="Copeland A."/>
            <person name="Lapidus A."/>
            <person name="Glavina del Rio T."/>
            <person name="Dalin E."/>
            <person name="Tice H."/>
            <person name="Bruce D."/>
            <person name="Goodwin L."/>
            <person name="Pitluck S."/>
            <person name="Peters L."/>
            <person name="Ovchinnikova G."/>
            <person name="Lu M."/>
            <person name="Kyrpides N."/>
            <person name="Mavromatis K."/>
            <person name="Ivanova N."/>
            <person name="Brettin T."/>
            <person name="Detter J.C."/>
            <person name="Han C."/>
            <person name="Larimer F."/>
            <person name="Land M."/>
            <person name="Hauser L."/>
            <person name="Markowitz V."/>
            <person name="Cheng J.-F."/>
            <person name="Hugenholtz P."/>
            <person name="Woyke T."/>
            <person name="Wu D."/>
            <person name="Spring S."/>
            <person name="Schroeder M."/>
            <person name="Kopitz M."/>
            <person name="Brambilla E."/>
            <person name="Klenk H.-P."/>
            <person name="Eisen J.A."/>
        </authorList>
    </citation>
    <scope>NUCLEOTIDE SEQUENCE</scope>
    <source>
        <strain evidence="3">DSM 3403</strain>
    </source>
</reference>
<protein>
    <submittedName>
        <fullName evidence="3">BirA, biotin-(Acetyl-CoA-carboxylase) ligase</fullName>
    </submittedName>
</protein>
<feature type="domain" description="BPL/LPL catalytic" evidence="2">
    <location>
        <begin position="21"/>
        <end position="146"/>
    </location>
</feature>
<proteinExistence type="predicted"/>
<sequence length="253" mass="28306">MQFTTNSALFIGQNLVALSEVDSTNNYLKNLLTNSTPPPEGTVIMAENQHSGRGQMQNKWFAEPGKNLTVSFLLCPTFVKAVDQFDLNKAVSLGVADFAVHFLGGKVSIKWPNDIYWEDNKLGGILIENFLSGTHLKQSIVGIGLNINQSHFPQAVKAISFKLIKNEDYLLQNCLNALSVYLEARYLQLKNGALDKLNTDYLNQLYRLGVRDLYRANGEVFYGEIVGVSQCGQLQVDINNEVKSFSFKEIEFI</sequence>
<dbReference type="InterPro" id="IPR004143">
    <property type="entry name" value="BPL_LPL_catalytic"/>
</dbReference>
<organism evidence="3 4">
    <name type="scientific">Solitalea canadensis (strain ATCC 29591 / DSM 3403 / JCM 21819 / LMG 8368 / NBRC 15130 / NCIMB 12057 / USAM 9D)</name>
    <name type="common">Flexibacter canadensis</name>
    <dbReference type="NCBI Taxonomy" id="929556"/>
    <lineage>
        <taxon>Bacteria</taxon>
        <taxon>Pseudomonadati</taxon>
        <taxon>Bacteroidota</taxon>
        <taxon>Sphingobacteriia</taxon>
        <taxon>Sphingobacteriales</taxon>
        <taxon>Sphingobacteriaceae</taxon>
        <taxon>Solitalea</taxon>
    </lineage>
</organism>
<evidence type="ECO:0000259" key="2">
    <source>
        <dbReference type="Pfam" id="PF03099"/>
    </source>
</evidence>
<dbReference type="InterPro" id="IPR004408">
    <property type="entry name" value="Biotin_CoA_COase_ligase"/>
</dbReference>
<accession>H8KN19</accession>
<dbReference type="KEGG" id="scn:Solca_4108"/>
<dbReference type="AlphaFoldDB" id="H8KN19"/>
<dbReference type="EMBL" id="CP003349">
    <property type="protein sequence ID" value="AFD09098.1"/>
    <property type="molecule type" value="Genomic_DNA"/>
</dbReference>
<dbReference type="OrthoDB" id="9807064at2"/>
<dbReference type="CDD" id="cd16442">
    <property type="entry name" value="BPL"/>
    <property type="match status" value="1"/>
</dbReference>
<evidence type="ECO:0000313" key="3">
    <source>
        <dbReference type="EMBL" id="AFD09098.1"/>
    </source>
</evidence>
<dbReference type="PANTHER" id="PTHR12835">
    <property type="entry name" value="BIOTIN PROTEIN LIGASE"/>
    <property type="match status" value="1"/>
</dbReference>
<dbReference type="HOGENOM" id="CLU_051096_3_1_10"/>
<dbReference type="RefSeq" id="WP_014682320.1">
    <property type="nucleotide sequence ID" value="NC_017770.1"/>
</dbReference>
<dbReference type="PANTHER" id="PTHR12835:SF5">
    <property type="entry name" value="BIOTIN--PROTEIN LIGASE"/>
    <property type="match status" value="1"/>
</dbReference>
<keyword evidence="1 3" id="KW-0436">Ligase</keyword>
<dbReference type="SUPFAM" id="SSF55681">
    <property type="entry name" value="Class II aaRS and biotin synthetases"/>
    <property type="match status" value="1"/>
</dbReference>
<evidence type="ECO:0000256" key="1">
    <source>
        <dbReference type="ARBA" id="ARBA00022598"/>
    </source>
</evidence>
<dbReference type="Proteomes" id="UP000007590">
    <property type="component" value="Chromosome"/>
</dbReference>
<gene>
    <name evidence="3" type="ordered locus">Solca_4108</name>
</gene>
<dbReference type="STRING" id="929556.Solca_4108"/>
<name>H8KN19_SOLCM</name>